<evidence type="ECO:0000256" key="3">
    <source>
        <dbReference type="ARBA" id="ARBA00022553"/>
    </source>
</evidence>
<keyword evidence="5" id="KW-0418">Kinase</keyword>
<evidence type="ECO:0000259" key="8">
    <source>
        <dbReference type="PROSITE" id="PS50109"/>
    </source>
</evidence>
<keyword evidence="6" id="KW-0902">Two-component regulatory system</keyword>
<dbReference type="PROSITE" id="PS50110">
    <property type="entry name" value="RESPONSE_REGULATORY"/>
    <property type="match status" value="1"/>
</dbReference>
<dbReference type="SMART" id="SM00388">
    <property type="entry name" value="HisKA"/>
    <property type="match status" value="1"/>
</dbReference>
<dbReference type="PRINTS" id="PR00344">
    <property type="entry name" value="BCTRLSENSOR"/>
</dbReference>
<dbReference type="Gene3D" id="3.30.565.10">
    <property type="entry name" value="Histidine kinase-like ATPase, C-terminal domain"/>
    <property type="match status" value="1"/>
</dbReference>
<dbReference type="SUPFAM" id="SSF47384">
    <property type="entry name" value="Homodimeric domain of signal transducing histidine kinase"/>
    <property type="match status" value="1"/>
</dbReference>
<dbReference type="Gene3D" id="1.10.287.130">
    <property type="match status" value="1"/>
</dbReference>
<dbReference type="PROSITE" id="PS50112">
    <property type="entry name" value="PAS"/>
    <property type="match status" value="1"/>
</dbReference>
<name>A0ABX2D3I8_9CYAN</name>
<dbReference type="SMART" id="SM00387">
    <property type="entry name" value="HATPase_c"/>
    <property type="match status" value="1"/>
</dbReference>
<evidence type="ECO:0000256" key="2">
    <source>
        <dbReference type="ARBA" id="ARBA00012438"/>
    </source>
</evidence>
<dbReference type="EMBL" id="SRRZ01000118">
    <property type="protein sequence ID" value="NQE37214.1"/>
    <property type="molecule type" value="Genomic_DNA"/>
</dbReference>
<evidence type="ECO:0000313" key="12">
    <source>
        <dbReference type="EMBL" id="NQE37214.1"/>
    </source>
</evidence>
<dbReference type="InterPro" id="IPR036890">
    <property type="entry name" value="HATPase_C_sf"/>
</dbReference>
<feature type="domain" description="PAC" evidence="11">
    <location>
        <begin position="345"/>
        <end position="397"/>
    </location>
</feature>
<dbReference type="PROSITE" id="PS50109">
    <property type="entry name" value="HIS_KIN"/>
    <property type="match status" value="1"/>
</dbReference>
<dbReference type="InterPro" id="IPR052162">
    <property type="entry name" value="Sensor_kinase/Photoreceptor"/>
</dbReference>
<dbReference type="InterPro" id="IPR001789">
    <property type="entry name" value="Sig_transdc_resp-reg_receiver"/>
</dbReference>
<sequence length="635" mass="71680">MDNSQIKVLVVDDQPSNLRFLSKLLIAQGYQVYRAICGQLALNVAIAHCPDLILLDIRMPEMNGYEVCRRLKATAETEQIPVIFLSVLDDINDKLQAFRVGGADYIAKPFQVEEVLARIDKQVCLQKLQQQLKEQNSQLQQSQSLLASILNSSLDGMVAYSAIRNSEGNIVDFQWLLINPAAEKFSGMPFNEIVGKNLLAEISQVRKNGLFDLYVSVVETGESVDKEFYYEYQGDTSAWLHIVAVKLNDGLAVTFRNITERKRAEIALRDSEERFRAIFEQAAVGIAKTALGGQFMRVNPGFCQIVRYAESELLQQNWQAITHPDDIEADREYVRSLLAGKIKTFSLEKRLICKDEAVRWANVTVSAMRDVKGTPQYLICAIEDISQRKLVQELLQASLDTQTRYAQELTRSNAELEQFAYVASHDLQAPLNTIAGYAQLLENRCHNQLDAQGNKFLRNIVNSCGRMQALIDDLLEYSRVGRSEKPFDVIDCNLVFEDACANLQLAIRQNQASVTKGDLPRVRGDSFQLLQLFQNLIGNAIKYRSSAAPMVRVSACPEGDSWVFSVQDNGIGIAEQYHRRIFQIFQRLHTQKQYSGTGIGLAICQRIVDRHGGRLWVESELNRGSTFYFSIPIPK</sequence>
<dbReference type="Pfam" id="PF00512">
    <property type="entry name" value="HisKA"/>
    <property type="match status" value="1"/>
</dbReference>
<dbReference type="CDD" id="cd00082">
    <property type="entry name" value="HisKA"/>
    <property type="match status" value="1"/>
</dbReference>
<dbReference type="InterPro" id="IPR000700">
    <property type="entry name" value="PAS-assoc_C"/>
</dbReference>
<dbReference type="SUPFAM" id="SSF55785">
    <property type="entry name" value="PYP-like sensor domain (PAS domain)"/>
    <property type="match status" value="2"/>
</dbReference>
<dbReference type="InterPro" id="IPR005467">
    <property type="entry name" value="His_kinase_dom"/>
</dbReference>
<dbReference type="SUPFAM" id="SSF55874">
    <property type="entry name" value="ATPase domain of HSP90 chaperone/DNA topoisomerase II/histidine kinase"/>
    <property type="match status" value="1"/>
</dbReference>
<dbReference type="RefSeq" id="WP_172191071.1">
    <property type="nucleotide sequence ID" value="NZ_CAWPPK010000022.1"/>
</dbReference>
<dbReference type="Proteomes" id="UP000702425">
    <property type="component" value="Unassembled WGS sequence"/>
</dbReference>
<dbReference type="Pfam" id="PF13426">
    <property type="entry name" value="PAS_9"/>
    <property type="match status" value="1"/>
</dbReference>
<proteinExistence type="predicted"/>
<dbReference type="InterPro" id="IPR036097">
    <property type="entry name" value="HisK_dim/P_sf"/>
</dbReference>
<dbReference type="CDD" id="cd19920">
    <property type="entry name" value="REC_PA4781-like"/>
    <property type="match status" value="1"/>
</dbReference>
<feature type="domain" description="Histidine kinase" evidence="8">
    <location>
        <begin position="422"/>
        <end position="635"/>
    </location>
</feature>
<dbReference type="Pfam" id="PF00072">
    <property type="entry name" value="Response_reg"/>
    <property type="match status" value="1"/>
</dbReference>
<dbReference type="SUPFAM" id="SSF52172">
    <property type="entry name" value="CheY-like"/>
    <property type="match status" value="1"/>
</dbReference>
<dbReference type="Pfam" id="PF08447">
    <property type="entry name" value="PAS_3"/>
    <property type="match status" value="1"/>
</dbReference>
<protein>
    <recommendedName>
        <fullName evidence="2">histidine kinase</fullName>
        <ecNumber evidence="2">2.7.13.3</ecNumber>
    </recommendedName>
</protein>
<dbReference type="NCBIfam" id="TIGR00229">
    <property type="entry name" value="sensory_box"/>
    <property type="match status" value="2"/>
</dbReference>
<dbReference type="Gene3D" id="3.40.50.2300">
    <property type="match status" value="1"/>
</dbReference>
<comment type="caution">
    <text evidence="12">The sequence shown here is derived from an EMBL/GenBank/DDBJ whole genome shotgun (WGS) entry which is preliminary data.</text>
</comment>
<evidence type="ECO:0000313" key="13">
    <source>
        <dbReference type="Proteomes" id="UP000702425"/>
    </source>
</evidence>
<reference evidence="12 13" key="1">
    <citation type="journal article" date="2020" name="Sci. Rep.">
        <title>A novel cyanobacterial geosmin producer, revising GeoA distribution and dispersion patterns in Bacteria.</title>
        <authorList>
            <person name="Churro C."/>
            <person name="Semedo-Aguiar A.P."/>
            <person name="Silva A.D."/>
            <person name="Pereira-Leal J.B."/>
            <person name="Leite R.B."/>
        </authorList>
    </citation>
    <scope>NUCLEOTIDE SEQUENCE [LARGE SCALE GENOMIC DNA]</scope>
    <source>
        <strain evidence="12 13">IPMA8</strain>
    </source>
</reference>
<evidence type="ECO:0000259" key="9">
    <source>
        <dbReference type="PROSITE" id="PS50110"/>
    </source>
</evidence>
<feature type="modified residue" description="4-aspartylphosphate" evidence="7">
    <location>
        <position position="56"/>
    </location>
</feature>
<dbReference type="InterPro" id="IPR003661">
    <property type="entry name" value="HisK_dim/P_dom"/>
</dbReference>
<evidence type="ECO:0000256" key="6">
    <source>
        <dbReference type="ARBA" id="ARBA00023012"/>
    </source>
</evidence>
<dbReference type="SMART" id="SM00091">
    <property type="entry name" value="PAS"/>
    <property type="match status" value="2"/>
</dbReference>
<evidence type="ECO:0000256" key="7">
    <source>
        <dbReference type="PROSITE-ProRule" id="PRU00169"/>
    </source>
</evidence>
<dbReference type="PROSITE" id="PS50113">
    <property type="entry name" value="PAC"/>
    <property type="match status" value="1"/>
</dbReference>
<dbReference type="EC" id="2.7.13.3" evidence="2"/>
<feature type="domain" description="PAS" evidence="10">
    <location>
        <begin position="271"/>
        <end position="341"/>
    </location>
</feature>
<evidence type="ECO:0000259" key="11">
    <source>
        <dbReference type="PROSITE" id="PS50113"/>
    </source>
</evidence>
<dbReference type="InterPro" id="IPR011006">
    <property type="entry name" value="CheY-like_superfamily"/>
</dbReference>
<dbReference type="InterPro" id="IPR004358">
    <property type="entry name" value="Sig_transdc_His_kin-like_C"/>
</dbReference>
<dbReference type="SMART" id="SM00086">
    <property type="entry name" value="PAC"/>
    <property type="match status" value="1"/>
</dbReference>
<dbReference type="SMART" id="SM00448">
    <property type="entry name" value="REC"/>
    <property type="match status" value="1"/>
</dbReference>
<dbReference type="InterPro" id="IPR003594">
    <property type="entry name" value="HATPase_dom"/>
</dbReference>
<organism evidence="12 13">
    <name type="scientific">Microcoleus asticus IPMA8</name>
    <dbReference type="NCBI Taxonomy" id="2563858"/>
    <lineage>
        <taxon>Bacteria</taxon>
        <taxon>Bacillati</taxon>
        <taxon>Cyanobacteriota</taxon>
        <taxon>Cyanophyceae</taxon>
        <taxon>Oscillatoriophycideae</taxon>
        <taxon>Oscillatoriales</taxon>
        <taxon>Microcoleaceae</taxon>
        <taxon>Microcoleus</taxon>
        <taxon>Microcoleus asticus</taxon>
    </lineage>
</organism>
<dbReference type="InterPro" id="IPR013655">
    <property type="entry name" value="PAS_fold_3"/>
</dbReference>
<evidence type="ECO:0000256" key="4">
    <source>
        <dbReference type="ARBA" id="ARBA00022679"/>
    </source>
</evidence>
<evidence type="ECO:0000256" key="5">
    <source>
        <dbReference type="ARBA" id="ARBA00022777"/>
    </source>
</evidence>
<keyword evidence="3 7" id="KW-0597">Phosphoprotein</keyword>
<dbReference type="Pfam" id="PF02518">
    <property type="entry name" value="HATPase_c"/>
    <property type="match status" value="1"/>
</dbReference>
<dbReference type="InterPro" id="IPR001610">
    <property type="entry name" value="PAC"/>
</dbReference>
<dbReference type="InterPro" id="IPR035965">
    <property type="entry name" value="PAS-like_dom_sf"/>
</dbReference>
<keyword evidence="13" id="KW-1185">Reference proteome</keyword>
<dbReference type="CDD" id="cd00130">
    <property type="entry name" value="PAS"/>
    <property type="match status" value="2"/>
</dbReference>
<dbReference type="InterPro" id="IPR000014">
    <property type="entry name" value="PAS"/>
</dbReference>
<dbReference type="PANTHER" id="PTHR43304">
    <property type="entry name" value="PHYTOCHROME-LIKE PROTEIN CPH1"/>
    <property type="match status" value="1"/>
</dbReference>
<dbReference type="GO" id="GO:0004673">
    <property type="term" value="F:protein histidine kinase activity"/>
    <property type="evidence" value="ECO:0007669"/>
    <property type="project" value="UniProtKB-EC"/>
</dbReference>
<feature type="domain" description="Response regulatory" evidence="9">
    <location>
        <begin position="7"/>
        <end position="123"/>
    </location>
</feature>
<comment type="catalytic activity">
    <reaction evidence="1">
        <text>ATP + protein L-histidine = ADP + protein N-phospho-L-histidine.</text>
        <dbReference type="EC" id="2.7.13.3"/>
    </reaction>
</comment>
<dbReference type="PANTHER" id="PTHR43304:SF1">
    <property type="entry name" value="PAC DOMAIN-CONTAINING PROTEIN"/>
    <property type="match status" value="1"/>
</dbReference>
<dbReference type="Gene3D" id="3.30.450.20">
    <property type="entry name" value="PAS domain"/>
    <property type="match status" value="2"/>
</dbReference>
<gene>
    <name evidence="12" type="primary">cph1_10</name>
    <name evidence="12" type="ORF">E5S67_04983</name>
</gene>
<evidence type="ECO:0000259" key="10">
    <source>
        <dbReference type="PROSITE" id="PS50112"/>
    </source>
</evidence>
<keyword evidence="4 12" id="KW-0808">Transferase</keyword>
<accession>A0ABX2D3I8</accession>
<evidence type="ECO:0000256" key="1">
    <source>
        <dbReference type="ARBA" id="ARBA00000085"/>
    </source>
</evidence>